<feature type="domain" description="Cytochrome oxidase subunit II transmembrane region profile" evidence="18">
    <location>
        <begin position="15"/>
        <end position="112"/>
    </location>
</feature>
<dbReference type="PROSITE" id="PS50857">
    <property type="entry name" value="COX2_CUA"/>
    <property type="match status" value="1"/>
</dbReference>
<dbReference type="GO" id="GO:0004129">
    <property type="term" value="F:cytochrome-c oxidase activity"/>
    <property type="evidence" value="ECO:0007669"/>
    <property type="project" value="UniProtKB-EC"/>
</dbReference>
<keyword evidence="11 16" id="KW-1133">Transmembrane helix</keyword>
<evidence type="ECO:0000256" key="2">
    <source>
        <dbReference type="ARBA" id="ARBA00004141"/>
    </source>
</evidence>
<keyword evidence="19" id="KW-0496">Mitochondrion</keyword>
<evidence type="ECO:0000256" key="12">
    <source>
        <dbReference type="ARBA" id="ARBA00023008"/>
    </source>
</evidence>
<dbReference type="InterPro" id="IPR001505">
    <property type="entry name" value="Copper_CuA"/>
</dbReference>
<evidence type="ECO:0000256" key="5">
    <source>
        <dbReference type="ARBA" id="ARBA00022448"/>
    </source>
</evidence>
<dbReference type="EC" id="7.1.1.9" evidence="4"/>
<keyword evidence="8" id="KW-0479">Metal-binding</keyword>
<feature type="transmembrane region" description="Helical" evidence="16">
    <location>
        <begin position="42"/>
        <end position="63"/>
    </location>
</feature>
<accession>A0A0B5GSH4</accession>
<feature type="domain" description="Cytochrome oxidase subunit II copper A binding" evidence="17">
    <location>
        <begin position="116"/>
        <end position="271"/>
    </location>
</feature>
<geneLocation type="mitochondrion" evidence="19"/>
<comment type="catalytic activity">
    <reaction evidence="15">
        <text>4 Fe(II)-[cytochrome c] + O2 + 8 H(+)(in) = 4 Fe(III)-[cytochrome c] + 2 H2O + 4 H(+)(out)</text>
        <dbReference type="Rhea" id="RHEA:11436"/>
        <dbReference type="Rhea" id="RHEA-COMP:10350"/>
        <dbReference type="Rhea" id="RHEA-COMP:14399"/>
        <dbReference type="ChEBI" id="CHEBI:15377"/>
        <dbReference type="ChEBI" id="CHEBI:15378"/>
        <dbReference type="ChEBI" id="CHEBI:15379"/>
        <dbReference type="ChEBI" id="CHEBI:29033"/>
        <dbReference type="ChEBI" id="CHEBI:29034"/>
        <dbReference type="EC" id="7.1.1.9"/>
    </reaction>
    <physiologicalReaction direction="left-to-right" evidence="15">
        <dbReference type="Rhea" id="RHEA:11437"/>
    </physiologicalReaction>
</comment>
<reference evidence="19" key="1">
    <citation type="journal article" date="2014" name="Nucleic Acids Res.">
        <title>Widespread occurrence of organelle genome-encoded 5S rRNAs including permuted molecules.</title>
        <authorList>
            <person name="Valach M."/>
            <person name="Burger G."/>
            <person name="Gray M.W."/>
            <person name="Lang B.F."/>
        </authorList>
    </citation>
    <scope>NUCLEOTIDE SEQUENCE</scope>
    <source>
        <strain evidence="19">ATCC 50324</strain>
    </source>
</reference>
<feature type="transmembrane region" description="Helical" evidence="16">
    <location>
        <begin position="84"/>
        <end position="108"/>
    </location>
</feature>
<dbReference type="PRINTS" id="PR01166">
    <property type="entry name" value="CYCOXIDASEII"/>
</dbReference>
<dbReference type="InterPro" id="IPR008972">
    <property type="entry name" value="Cupredoxin"/>
</dbReference>
<dbReference type="PROSITE" id="PS00078">
    <property type="entry name" value="COX2"/>
    <property type="match status" value="1"/>
</dbReference>
<dbReference type="GeneID" id="22976096"/>
<evidence type="ECO:0000256" key="3">
    <source>
        <dbReference type="ARBA" id="ARBA00007866"/>
    </source>
</evidence>
<dbReference type="SUPFAM" id="SSF49503">
    <property type="entry name" value="Cupredoxins"/>
    <property type="match status" value="1"/>
</dbReference>
<evidence type="ECO:0000256" key="7">
    <source>
        <dbReference type="ARBA" id="ARBA00022692"/>
    </source>
</evidence>
<protein>
    <recommendedName>
        <fullName evidence="4">cytochrome-c oxidase</fullName>
        <ecNumber evidence="4">7.1.1.9</ecNumber>
    </recommendedName>
    <alternativeName>
        <fullName evidence="14">Cytochrome c oxidase polypeptide II</fullName>
    </alternativeName>
</protein>
<gene>
    <name evidence="19" type="primary">cox2</name>
</gene>
<proteinExistence type="inferred from homology"/>
<comment type="similarity">
    <text evidence="3">Belongs to the cytochrome c oxidase subunit 2 family.</text>
</comment>
<keyword evidence="9" id="KW-1278">Translocase</keyword>
<dbReference type="Pfam" id="PF00116">
    <property type="entry name" value="COX2"/>
    <property type="match status" value="1"/>
</dbReference>
<keyword evidence="5" id="KW-0813">Transport</keyword>
<evidence type="ECO:0000256" key="6">
    <source>
        <dbReference type="ARBA" id="ARBA00022660"/>
    </source>
</evidence>
<evidence type="ECO:0000259" key="18">
    <source>
        <dbReference type="PROSITE" id="PS50999"/>
    </source>
</evidence>
<keyword evidence="19" id="KW-0560">Oxidoreductase</keyword>
<dbReference type="InterPro" id="IPR002429">
    <property type="entry name" value="CcO_II-like_C"/>
</dbReference>
<keyword evidence="13 16" id="KW-0472">Membrane</keyword>
<keyword evidence="10" id="KW-0249">Electron transport</keyword>
<dbReference type="PANTHER" id="PTHR22888">
    <property type="entry name" value="CYTOCHROME C OXIDASE, SUBUNIT II"/>
    <property type="match status" value="1"/>
</dbReference>
<dbReference type="PANTHER" id="PTHR22888:SF9">
    <property type="entry name" value="CYTOCHROME C OXIDASE SUBUNIT 2"/>
    <property type="match status" value="1"/>
</dbReference>
<keyword evidence="12" id="KW-0186">Copper</keyword>
<evidence type="ECO:0000256" key="11">
    <source>
        <dbReference type="ARBA" id="ARBA00022989"/>
    </source>
</evidence>
<dbReference type="AlphaFoldDB" id="A0A0B5GSH4"/>
<dbReference type="GO" id="GO:0016020">
    <property type="term" value="C:membrane"/>
    <property type="evidence" value="ECO:0007669"/>
    <property type="project" value="UniProtKB-SubCell"/>
</dbReference>
<sequence>MLFSYLMDVNFSSYETIYHLYGFSEPASEKMYTIIEMYHNTAIILSYIFVVIFVIIGLSIKLFRADVNRIAISFDKRVEYLLDALFVIAPIIIVYYLTIPAVSFILHSDRMSAQADTLFSIEIVGHQWYWSYFISAINSNYLFNLCYLISDESLIHEAYGQTITLEFDQMIDNEVDVLTRCFEVNKHLILPVNERIRCFITSEDVIHSWALPQLGIKVDAIPGRVQAFMLSSLKTGVFYGQCSELCGVNHAFMPIVVEFVELESFFDWLLKETKYRPYKALLQNLF</sequence>
<keyword evidence="6" id="KW-0679">Respiratory chain</keyword>
<evidence type="ECO:0000256" key="16">
    <source>
        <dbReference type="SAM" id="Phobius"/>
    </source>
</evidence>
<dbReference type="PROSITE" id="PS50999">
    <property type="entry name" value="COX2_TM"/>
    <property type="match status" value="1"/>
</dbReference>
<evidence type="ECO:0000256" key="9">
    <source>
        <dbReference type="ARBA" id="ARBA00022967"/>
    </source>
</evidence>
<dbReference type="InterPro" id="IPR045187">
    <property type="entry name" value="CcO_II"/>
</dbReference>
<organism evidence="19">
    <name type="scientific">Stachyamoeba lipophora</name>
    <dbReference type="NCBI Taxonomy" id="463046"/>
    <lineage>
        <taxon>Eukaryota</taxon>
        <taxon>Discoba</taxon>
        <taxon>Heterolobosea</taxon>
        <taxon>Tetramitia</taxon>
        <taxon>Eutetramitia</taxon>
        <taxon>Gruberellidae</taxon>
        <taxon>Stachyamoeba</taxon>
    </lineage>
</organism>
<name>A0A0B5GSH4_STALP</name>
<keyword evidence="7 16" id="KW-0812">Transmembrane</keyword>
<evidence type="ECO:0000256" key="13">
    <source>
        <dbReference type="ARBA" id="ARBA00023136"/>
    </source>
</evidence>
<evidence type="ECO:0000256" key="1">
    <source>
        <dbReference type="ARBA" id="ARBA00001935"/>
    </source>
</evidence>
<dbReference type="Gene3D" id="2.60.40.420">
    <property type="entry name" value="Cupredoxins - blue copper proteins"/>
    <property type="match status" value="1"/>
</dbReference>
<dbReference type="GO" id="GO:0016491">
    <property type="term" value="F:oxidoreductase activity"/>
    <property type="evidence" value="ECO:0007669"/>
    <property type="project" value="UniProtKB-KW"/>
</dbReference>
<evidence type="ECO:0000256" key="10">
    <source>
        <dbReference type="ARBA" id="ARBA00022982"/>
    </source>
</evidence>
<dbReference type="RefSeq" id="YP_009118148.1">
    <property type="nucleotide sequence ID" value="NC_026312.1"/>
</dbReference>
<dbReference type="InterPro" id="IPR011759">
    <property type="entry name" value="Cyt_c_oxidase_su2_TM_dom"/>
</dbReference>
<dbReference type="SUPFAM" id="SSF81464">
    <property type="entry name" value="Cytochrome c oxidase subunit II-like, transmembrane region"/>
    <property type="match status" value="1"/>
</dbReference>
<evidence type="ECO:0000256" key="14">
    <source>
        <dbReference type="ARBA" id="ARBA00031389"/>
    </source>
</evidence>
<dbReference type="EMBL" id="KP165388">
    <property type="protein sequence ID" value="AJF22905.1"/>
    <property type="molecule type" value="Genomic_DNA"/>
</dbReference>
<evidence type="ECO:0000259" key="17">
    <source>
        <dbReference type="PROSITE" id="PS50857"/>
    </source>
</evidence>
<evidence type="ECO:0000256" key="15">
    <source>
        <dbReference type="ARBA" id="ARBA00049512"/>
    </source>
</evidence>
<dbReference type="GO" id="GO:0042773">
    <property type="term" value="P:ATP synthesis coupled electron transport"/>
    <property type="evidence" value="ECO:0007669"/>
    <property type="project" value="TreeGrafter"/>
</dbReference>
<dbReference type="GO" id="GO:0005507">
    <property type="term" value="F:copper ion binding"/>
    <property type="evidence" value="ECO:0007669"/>
    <property type="project" value="InterPro"/>
</dbReference>
<comment type="cofactor">
    <cofactor evidence="1">
        <name>Cu cation</name>
        <dbReference type="ChEBI" id="CHEBI:23378"/>
    </cofactor>
</comment>
<evidence type="ECO:0000313" key="19">
    <source>
        <dbReference type="EMBL" id="AJF22905.1"/>
    </source>
</evidence>
<evidence type="ECO:0000256" key="8">
    <source>
        <dbReference type="ARBA" id="ARBA00022723"/>
    </source>
</evidence>
<comment type="subcellular location">
    <subcellularLocation>
        <location evidence="2">Membrane</location>
        <topology evidence="2">Multi-pass membrane protein</topology>
    </subcellularLocation>
</comment>
<dbReference type="InterPro" id="IPR036257">
    <property type="entry name" value="Cyt_c_oxidase_su2_TM_sf"/>
</dbReference>
<dbReference type="Gene3D" id="1.10.287.90">
    <property type="match status" value="1"/>
</dbReference>
<evidence type="ECO:0000256" key="4">
    <source>
        <dbReference type="ARBA" id="ARBA00012949"/>
    </source>
</evidence>